<feature type="compositionally biased region" description="Basic and acidic residues" evidence="1">
    <location>
        <begin position="543"/>
        <end position="552"/>
    </location>
</feature>
<evidence type="ECO:0000313" key="2">
    <source>
        <dbReference type="EMBL" id="ASM94023.1"/>
    </source>
</evidence>
<dbReference type="EMBL" id="MF189998">
    <property type="protein sequence ID" value="ASM94023.1"/>
    <property type="molecule type" value="Genomic_RNA"/>
</dbReference>
<feature type="compositionally biased region" description="Polar residues" evidence="1">
    <location>
        <begin position="1"/>
        <end position="25"/>
    </location>
</feature>
<organism evidence="2">
    <name type="scientific">Barns Ness breadcrumb sponge hepe-like virus 1</name>
    <dbReference type="NCBI Taxonomy" id="2021911"/>
    <lineage>
        <taxon>Viruses</taxon>
        <taxon>Riboviria</taxon>
        <taxon>Orthornavirae</taxon>
        <taxon>Kitrinoviricota</taxon>
        <taxon>Alsuviricetes</taxon>
        <taxon>Hepelivirales</taxon>
        <taxon>Hepeviridae</taxon>
    </lineage>
</organism>
<accession>A0A221LFH5</accession>
<reference evidence="2" key="1">
    <citation type="submission" date="2017-05" db="EMBL/GenBank/DDBJ databases">
        <title>New viruses from a metagenomic survey of invertebrates and Fucus.</title>
        <authorList>
            <person name="Waldron F.M."/>
            <person name="Obbard D.J."/>
        </authorList>
    </citation>
    <scope>NUCLEOTIDE SEQUENCE</scope>
    <source>
        <strain evidence="2">X15</strain>
    </source>
</reference>
<feature type="region of interest" description="Disordered" evidence="1">
    <location>
        <begin position="478"/>
        <end position="552"/>
    </location>
</feature>
<name>A0A221LFH5_9VIRU</name>
<evidence type="ECO:0000256" key="1">
    <source>
        <dbReference type="SAM" id="MobiDB-lite"/>
    </source>
</evidence>
<feature type="compositionally biased region" description="Basic residues" evidence="1">
    <location>
        <begin position="532"/>
        <end position="542"/>
    </location>
</feature>
<feature type="region of interest" description="Disordered" evidence="1">
    <location>
        <begin position="1"/>
        <end position="30"/>
    </location>
</feature>
<sequence length="552" mass="61948">MNNTDQLVDNSMNFDPLSDSTSMPEQSHGKALTPSQAFVCKVTHPPTTVPEFAGLPTQDARTQVVYNMRNIDVLKTPITYDATTEMYQPNSWSDHNDYTILVPNGARIKWFGCCYDVTNPNTAGATPEVSGYYQQDVANVGVQDNFDFQNWSTTVNLYRPCYKSITLYPNVTAFNNQGIIAAQQFNPNILFNGSMSTFSYEQPKMFLQALDHLYSVRNDNLFQTSETHPDFHHSLIESWFKTRKIRSRGLKLDPDNFIQIINLGNVGYESDVMSLVPTPSQIAQNSMRSYQDKFINGAFVVSRVNTLSPKWMSGSNTTQSGAYRGLYECWSYTIAGDGSPHLIQLKDPSSAGVKPDVSPVMLDTLWSSDMTWQVIRMQGISPNMITPTTNNAITASPISIKNYYGVEAQPVWNGPWNGIARMSPKPSLSEMQSLMDTFYEMPDGMPAKYNAMGAFLPFLAQALPHALSFVKHLITKEKSEPKKASPVATTTKRKRESTREISKPASNNNDKQTIAKLRQQLASMQVSNRPTGKNKNKKRKRREPKEGKLIDI</sequence>
<proteinExistence type="predicted"/>
<protein>
    <submittedName>
        <fullName evidence="2">Putative structural protein</fullName>
    </submittedName>
</protein>